<dbReference type="Proteomes" id="UP000199531">
    <property type="component" value="Unassembled WGS sequence"/>
</dbReference>
<evidence type="ECO:0000259" key="1">
    <source>
        <dbReference type="Pfam" id="PF01593"/>
    </source>
</evidence>
<dbReference type="InterPro" id="IPR002937">
    <property type="entry name" value="Amino_oxidase"/>
</dbReference>
<reference evidence="2 3" key="1">
    <citation type="submission" date="2016-10" db="EMBL/GenBank/DDBJ databases">
        <authorList>
            <person name="de Groot N.N."/>
        </authorList>
    </citation>
    <scope>NUCLEOTIDE SEQUENCE [LARGE SCALE GENOMIC DNA]</scope>
    <source>
        <strain evidence="2 3">DSM 15123</strain>
    </source>
</reference>
<dbReference type="STRING" id="1121117.SAMN02745977_01123"/>
<proteinExistence type="predicted"/>
<accession>A0A1H8FNX5</accession>
<dbReference type="PANTHER" id="PTHR42923:SF47">
    <property type="entry name" value="BLR3003 PROTEIN"/>
    <property type="match status" value="1"/>
</dbReference>
<dbReference type="Gene3D" id="3.90.660.10">
    <property type="match status" value="1"/>
</dbReference>
<dbReference type="Gene3D" id="3.50.50.60">
    <property type="entry name" value="FAD/NAD(P)-binding domain"/>
    <property type="match status" value="2"/>
</dbReference>
<dbReference type="InterPro" id="IPR050464">
    <property type="entry name" value="Zeta_carotene_desat/Oxidored"/>
</dbReference>
<keyword evidence="3" id="KW-1185">Reference proteome</keyword>
<dbReference type="SUPFAM" id="SSF51905">
    <property type="entry name" value="FAD/NAD(P)-binding domain"/>
    <property type="match status" value="1"/>
</dbReference>
<dbReference type="GO" id="GO:0016491">
    <property type="term" value="F:oxidoreductase activity"/>
    <property type="evidence" value="ECO:0007669"/>
    <property type="project" value="InterPro"/>
</dbReference>
<feature type="domain" description="Amine oxidase" evidence="1">
    <location>
        <begin position="7"/>
        <end position="428"/>
    </location>
</feature>
<gene>
    <name evidence="2" type="ORF">SAMN02745977_01123</name>
</gene>
<evidence type="ECO:0000313" key="3">
    <source>
        <dbReference type="Proteomes" id="UP000199531"/>
    </source>
</evidence>
<dbReference type="PANTHER" id="PTHR42923">
    <property type="entry name" value="PROTOPORPHYRINOGEN OXIDASE"/>
    <property type="match status" value="1"/>
</dbReference>
<protein>
    <submittedName>
        <fullName evidence="2">Squalene-associated FAD-dependent desaturase</fullName>
    </submittedName>
</protein>
<organism evidence="2 3">
    <name type="scientific">Brachymonas denitrificans DSM 15123</name>
    <dbReference type="NCBI Taxonomy" id="1121117"/>
    <lineage>
        <taxon>Bacteria</taxon>
        <taxon>Pseudomonadati</taxon>
        <taxon>Pseudomonadota</taxon>
        <taxon>Betaproteobacteria</taxon>
        <taxon>Burkholderiales</taxon>
        <taxon>Comamonadaceae</taxon>
        <taxon>Brachymonas</taxon>
    </lineage>
</organism>
<dbReference type="AlphaFoldDB" id="A0A1H8FNX5"/>
<dbReference type="NCBIfam" id="TIGR03467">
    <property type="entry name" value="HpnE"/>
    <property type="match status" value="1"/>
</dbReference>
<sequence>MIGAGWAGCAAAVAATRAGHAVTLFEAAAEPGGRARNVSLPDGLQLDNGQHILIGAYSACLQLMQELGVNLHDALLRLPLDLRTPDGAGLAMPSPAGHPQIDVLRAVVNAGGWNWRERFSLLRTAARWQWQGFKAPDSASVLDACRGLHPRILQDLVTPLCVSAFNSLPENTSGAVFLRVMQDALLAERGGSDVLIARTPLGDLLPRPATRWLRDQGASVHCGLRVRYLTRTGDGNWHLDCAADDDTLPLPQFHQVILAAPAREAARLTSGISPSWSAMAQSLQHMPIATTYAWCENAAENLPPMQALRDTPERPAQFVFCHKDRLRPTPAGRTARLLAFVTSCCDLERETLEQAIRLQAQEQLGLKNLDIIATLIDRRATFVCSPALQRPPASVAPGLHACGDYVEGPYPATLEGAVRSGLAAAAALATSAP</sequence>
<dbReference type="EMBL" id="FOCW01000001">
    <property type="protein sequence ID" value="SEN33285.1"/>
    <property type="molecule type" value="Genomic_DNA"/>
</dbReference>
<dbReference type="InterPro" id="IPR017830">
    <property type="entry name" value="SQase_HpnE"/>
</dbReference>
<evidence type="ECO:0000313" key="2">
    <source>
        <dbReference type="EMBL" id="SEN33285.1"/>
    </source>
</evidence>
<dbReference type="InterPro" id="IPR036188">
    <property type="entry name" value="FAD/NAD-bd_sf"/>
</dbReference>
<dbReference type="Pfam" id="PF01593">
    <property type="entry name" value="Amino_oxidase"/>
    <property type="match status" value="1"/>
</dbReference>
<name>A0A1H8FNX5_9BURK</name>